<dbReference type="AlphaFoldDB" id="A0A4R6ILH5"/>
<evidence type="ECO:0000256" key="2">
    <source>
        <dbReference type="SAM" id="SignalP"/>
    </source>
</evidence>
<feature type="domain" description="DUF6377" evidence="3">
    <location>
        <begin position="266"/>
        <end position="526"/>
    </location>
</feature>
<feature type="transmembrane region" description="Helical" evidence="1">
    <location>
        <begin position="338"/>
        <end position="357"/>
    </location>
</feature>
<keyword evidence="1" id="KW-0812">Transmembrane</keyword>
<gene>
    <name evidence="4" type="ORF">CLV32_1922</name>
</gene>
<comment type="caution">
    <text evidence="4">The sequence shown here is derived from an EMBL/GenBank/DDBJ whole genome shotgun (WGS) entry which is preliminary data.</text>
</comment>
<reference evidence="4 5" key="1">
    <citation type="submission" date="2019-03" db="EMBL/GenBank/DDBJ databases">
        <title>Genomic Encyclopedia of Archaeal and Bacterial Type Strains, Phase II (KMG-II): from individual species to whole genera.</title>
        <authorList>
            <person name="Goeker M."/>
        </authorList>
    </citation>
    <scope>NUCLEOTIDE SEQUENCE [LARGE SCALE GENOMIC DNA]</scope>
    <source>
        <strain evidence="4 5">DSM 19034</strain>
    </source>
</reference>
<evidence type="ECO:0000256" key="1">
    <source>
        <dbReference type="SAM" id="Phobius"/>
    </source>
</evidence>
<evidence type="ECO:0000259" key="3">
    <source>
        <dbReference type="Pfam" id="PF19904"/>
    </source>
</evidence>
<evidence type="ECO:0000313" key="4">
    <source>
        <dbReference type="EMBL" id="TDO22937.1"/>
    </source>
</evidence>
<name>A0A4R6ILH5_9SPHI</name>
<feature type="signal peptide" evidence="2">
    <location>
        <begin position="1"/>
        <end position="29"/>
    </location>
</feature>
<keyword evidence="1" id="KW-1133">Transmembrane helix</keyword>
<dbReference type="RefSeq" id="WP_133554710.1">
    <property type="nucleotide sequence ID" value="NZ_SNWM01000002.1"/>
</dbReference>
<dbReference type="InterPro" id="IPR011990">
    <property type="entry name" value="TPR-like_helical_dom_sf"/>
</dbReference>
<keyword evidence="1" id="KW-0472">Membrane</keyword>
<dbReference type="Gene3D" id="1.25.40.10">
    <property type="entry name" value="Tetratricopeptide repeat domain"/>
    <property type="match status" value="1"/>
</dbReference>
<proteinExistence type="predicted"/>
<protein>
    <recommendedName>
        <fullName evidence="3">DUF6377 domain-containing protein</fullName>
    </recommendedName>
</protein>
<dbReference type="SUPFAM" id="SSF48452">
    <property type="entry name" value="TPR-like"/>
    <property type="match status" value="2"/>
</dbReference>
<dbReference type="Proteomes" id="UP000295499">
    <property type="component" value="Unassembled WGS sequence"/>
</dbReference>
<keyword evidence="5" id="KW-1185">Reference proteome</keyword>
<organism evidence="4 5">
    <name type="scientific">Pedobacter duraquae</name>
    <dbReference type="NCBI Taxonomy" id="425511"/>
    <lineage>
        <taxon>Bacteria</taxon>
        <taxon>Pseudomonadati</taxon>
        <taxon>Bacteroidota</taxon>
        <taxon>Sphingobacteriia</taxon>
        <taxon>Sphingobacteriales</taxon>
        <taxon>Sphingobacteriaceae</taxon>
        <taxon>Pedobacter</taxon>
    </lineage>
</organism>
<dbReference type="OrthoDB" id="1044679at2"/>
<accession>A0A4R6ILH5</accession>
<evidence type="ECO:0000313" key="5">
    <source>
        <dbReference type="Proteomes" id="UP000295499"/>
    </source>
</evidence>
<dbReference type="Pfam" id="PF19904">
    <property type="entry name" value="DUF6377"/>
    <property type="match status" value="1"/>
</dbReference>
<keyword evidence="2" id="KW-0732">Signal</keyword>
<sequence>MNRINRNYLFYVLLVISVVQFSSTCAAFASTKGIDSLKSTLTQVLAKKLDFDKQKRHHIAQLQKELRLNYASLNSRYEGYQKLYTAYKSFIHDSAYIYCKKASECAYLLKDDNKINYARLNLGFVLVSSGMFKEGIDTLHSVKSQYLDQKQQFEYYFFLARSNFDLADFDKIPYYHDLYTRQGLGYCDTIIHKFSPNSYEHLSASGLKLLRSKQYEQAIKTYKQLLSSKVSYQDSAINFSCLSWLYFSVNKPDEGLRYLIRSAIIDNVHSTKESLALVNLAKYLYRNGNTRESFVYIHSAIEDNSFYGAKQRKVEISNILPIIERDMVSDIERQKRSLLIYASTITVLIILVIYFAYITSKHLKKLRIADQLIIDQNKDLNIANTNLLKINNSLDIANQSLTSTNRKLDEANLIKEEYIGHFFNVNADYIEKLDRLKRVLGKIVTLQQFDELQVVINRLDTNLERENFYRTFDEVFLNLFPNFVQEFNLLFDDEHKTQLGPGQLLNNELRIFALIRLGIDENETIAKILNYSVNTIYTYKTKVKNRSLVPNEAFKERIMTIRTIVNELPLNQ</sequence>
<feature type="chain" id="PRO_5020193885" description="DUF6377 domain-containing protein" evidence="2">
    <location>
        <begin position="30"/>
        <end position="572"/>
    </location>
</feature>
<dbReference type="InterPro" id="IPR045957">
    <property type="entry name" value="DUF6377"/>
</dbReference>
<dbReference type="EMBL" id="SNWM01000002">
    <property type="protein sequence ID" value="TDO22937.1"/>
    <property type="molecule type" value="Genomic_DNA"/>
</dbReference>